<sequence>MDALASPVINSPYDEPLRHFALDDSGRPTGEITDTRRRSEFFVPVPKPKKGKKAADAQLAFDLIEEKVERNDAIDQLREELRRWRQLGYPGVTPISRKLLEHWADPQRENRILFAQREAAETAIYLAEVAGKDKYASRIAAQWQDTLEAQNATHNSGLPRRALKMATGAGKTVVMCMLIAWQSLNKSHAPHDARFTQRFLVVTPGITIRDRLRVLQPGDPGNYYDARGLVPPDLRQQLNAAAIAIVNYHQFMPRDSKEIKGIASGTRKLLLAGKTEDPFKESPQAVIQRVLKQLPGKGDVIVLNDEAHHCYQPRNPEDDLADLAGEDKKDALAANDDAKVWFKGLVDLRRYNGVKAIYDLSATPFYLAGSGWSEGLIFPWVVSDFSLMDAIESGIVKVPRLPVDDDAAGDQVSYLHLYDQIKDDPAWPKTVKAAKAISPAEWVMPAVLEGALRSLYKSYERAYQGWERNLKDQGEPPPVMIVVAPNTVASKLIYDWIAGYELTEGDQSKQVDGQLPLFSNVDHGTPLSRPRTIVVDSKQLESGDAMNAEFKDAAADEIELFKAEYRKQHGSAEDITDADLLREVMNTVGKKGRLGGDIRCVVSVSMLTEGWDANTVTHILGVRPFRSQLLCEQVVGRGLRRRDYSVDPETGLFGAEYSNVYGIPFSFIPGDAPTTDPKPLDPPTRVQALESRAHLVIDFPLVGGYRIEMPDVPLIFDTTAAASLTIGSQTVPSWVKNEGIVGEGEQIDGIAEIREQEIAFRVASRVLKSFFTSQGDARPWLFPQLVDITKRWLAAKLHIESGYSIGYLSLAEPQQLAAEAIYHAISRLEDDTARRTLVRPILRNPPMASTDGVWFDTRKKTFETTGSHVSHVTLDGKDGNAWERRIASVCETLVLDGELASYVKNDHLGFTIPYVHKGRSHEYWPDFLLRLAPVEDEDLTRTLIVEVSGSQKSPGPTKEKARTARDSWCAGVNNHGGFGRWGYIELGKAEVDDAEHVLREALRQHRADAPIVGDPDLLSRFIREGV</sequence>
<dbReference type="REBASE" id="334184">
    <property type="entry name" value="Lsp19322ORF7875P"/>
</dbReference>
<organism evidence="2 3">
    <name type="scientific">Protaetiibacter larvae</name>
    <dbReference type="NCBI Taxonomy" id="2592654"/>
    <lineage>
        <taxon>Bacteria</taxon>
        <taxon>Bacillati</taxon>
        <taxon>Actinomycetota</taxon>
        <taxon>Actinomycetes</taxon>
        <taxon>Micrococcales</taxon>
        <taxon>Microbacteriaceae</taxon>
        <taxon>Protaetiibacter</taxon>
    </lineage>
</organism>
<reference evidence="2 3" key="1">
    <citation type="submission" date="2019-09" db="EMBL/GenBank/DDBJ databases">
        <title>Genome sequencing of strain KACC 19322.</title>
        <authorList>
            <person name="Heo J."/>
            <person name="Kim S.-J."/>
            <person name="Kim J.-S."/>
            <person name="Hong S.-B."/>
            <person name="Kwon S.-W."/>
        </authorList>
    </citation>
    <scope>NUCLEOTIDE SEQUENCE [LARGE SCALE GENOMIC DNA]</scope>
    <source>
        <strain evidence="2 3">KACC 19322</strain>
    </source>
</reference>
<dbReference type="SUPFAM" id="SSF52540">
    <property type="entry name" value="P-loop containing nucleoside triphosphate hydrolases"/>
    <property type="match status" value="2"/>
</dbReference>
<dbReference type="GO" id="GO:0004519">
    <property type="term" value="F:endonuclease activity"/>
    <property type="evidence" value="ECO:0007669"/>
    <property type="project" value="UniProtKB-KW"/>
</dbReference>
<evidence type="ECO:0000313" key="2">
    <source>
        <dbReference type="EMBL" id="QEO09927.1"/>
    </source>
</evidence>
<dbReference type="PANTHER" id="PTHR47396:SF1">
    <property type="entry name" value="ATP-DEPENDENT HELICASE IRC3-RELATED"/>
    <property type="match status" value="1"/>
</dbReference>
<dbReference type="Proteomes" id="UP000322159">
    <property type="component" value="Chromosome"/>
</dbReference>
<keyword evidence="2" id="KW-0378">Hydrolase</keyword>
<accession>A0A5C1YAQ4</accession>
<proteinExistence type="predicted"/>
<dbReference type="AlphaFoldDB" id="A0A5C1YAQ4"/>
<keyword evidence="3" id="KW-1185">Reference proteome</keyword>
<dbReference type="GO" id="GO:0003677">
    <property type="term" value="F:DNA binding"/>
    <property type="evidence" value="ECO:0007669"/>
    <property type="project" value="InterPro"/>
</dbReference>
<dbReference type="GO" id="GO:0005524">
    <property type="term" value="F:ATP binding"/>
    <property type="evidence" value="ECO:0007669"/>
    <property type="project" value="InterPro"/>
</dbReference>
<dbReference type="InterPro" id="IPR006935">
    <property type="entry name" value="Helicase/UvrB_N"/>
</dbReference>
<dbReference type="InterPro" id="IPR050742">
    <property type="entry name" value="Helicase_Restrict-Modif_Enz"/>
</dbReference>
<name>A0A5C1YAQ4_9MICO</name>
<keyword evidence="2" id="KW-0540">Nuclease</keyword>
<dbReference type="Gene3D" id="3.40.50.300">
    <property type="entry name" value="P-loop containing nucleotide triphosphate hydrolases"/>
    <property type="match status" value="2"/>
</dbReference>
<dbReference type="GO" id="GO:0005829">
    <property type="term" value="C:cytosol"/>
    <property type="evidence" value="ECO:0007669"/>
    <property type="project" value="TreeGrafter"/>
</dbReference>
<gene>
    <name evidence="2" type="ORF">FLP23_07870</name>
</gene>
<dbReference type="KEGG" id="lyk:FLP23_07870"/>
<keyword evidence="2" id="KW-0255">Endonuclease</keyword>
<dbReference type="EMBL" id="CP043504">
    <property type="protein sequence ID" value="QEO09927.1"/>
    <property type="molecule type" value="Genomic_DNA"/>
</dbReference>
<dbReference type="InterPro" id="IPR027417">
    <property type="entry name" value="P-loop_NTPase"/>
</dbReference>
<evidence type="ECO:0000259" key="1">
    <source>
        <dbReference type="Pfam" id="PF04851"/>
    </source>
</evidence>
<evidence type="ECO:0000313" key="3">
    <source>
        <dbReference type="Proteomes" id="UP000322159"/>
    </source>
</evidence>
<dbReference type="OrthoDB" id="9776021at2"/>
<feature type="domain" description="Helicase/UvrB N-terminal" evidence="1">
    <location>
        <begin position="148"/>
        <end position="312"/>
    </location>
</feature>
<dbReference type="Pfam" id="PF04851">
    <property type="entry name" value="ResIII"/>
    <property type="match status" value="1"/>
</dbReference>
<dbReference type="NCBIfam" id="NF046055">
    <property type="entry name" value="restr_BPTD_3080"/>
    <property type="match status" value="1"/>
</dbReference>
<dbReference type="RefSeq" id="WP_149325345.1">
    <property type="nucleotide sequence ID" value="NZ_CP043504.1"/>
</dbReference>
<protein>
    <submittedName>
        <fullName evidence="2">Restriction endonuclease</fullName>
    </submittedName>
</protein>
<dbReference type="GO" id="GO:0016787">
    <property type="term" value="F:hydrolase activity"/>
    <property type="evidence" value="ECO:0007669"/>
    <property type="project" value="InterPro"/>
</dbReference>
<dbReference type="PANTHER" id="PTHR47396">
    <property type="entry name" value="TYPE I RESTRICTION ENZYME ECOKI R PROTEIN"/>
    <property type="match status" value="1"/>
</dbReference>